<proteinExistence type="predicted"/>
<gene>
    <name evidence="1" type="ORF">DMT42_31830</name>
</gene>
<dbReference type="InterPro" id="IPR015947">
    <property type="entry name" value="PUA-like_sf"/>
</dbReference>
<sequence length="132" mass="14666">MADWIYILNPLRDVLDQEPCDKEKILGLAEEDPEAEFWLSRRNRMVPGDRVWFFFTSPDAAVAAVGEVDEEPRLDSEAGDGSYLVPVTLLTEATKALYRAPVGRDELGLGQVRSVQKVKPAALPLLLERAGL</sequence>
<evidence type="ECO:0000313" key="1">
    <source>
        <dbReference type="EMBL" id="AWT47884.1"/>
    </source>
</evidence>
<dbReference type="AlphaFoldDB" id="A0A2U9PF82"/>
<dbReference type="Proteomes" id="UP000247634">
    <property type="component" value="Chromosome"/>
</dbReference>
<evidence type="ECO:0000313" key="2">
    <source>
        <dbReference type="Proteomes" id="UP000247634"/>
    </source>
</evidence>
<keyword evidence="2" id="KW-1185">Reference proteome</keyword>
<dbReference type="RefSeq" id="WP_110637266.1">
    <property type="nucleotide sequence ID" value="NZ_CP029788.1"/>
</dbReference>
<dbReference type="SUPFAM" id="SSF88697">
    <property type="entry name" value="PUA domain-like"/>
    <property type="match status" value="1"/>
</dbReference>
<protein>
    <recommendedName>
        <fullName evidence="3">EVE domain-containing protein</fullName>
    </recommendedName>
</protein>
<evidence type="ECO:0008006" key="3">
    <source>
        <dbReference type="Google" id="ProtNLM"/>
    </source>
</evidence>
<dbReference type="KEGG" id="sact:DMT42_31830"/>
<accession>A0A2U9PF82</accession>
<organism evidence="1 2">
    <name type="scientific">Streptomyces actuosus</name>
    <dbReference type="NCBI Taxonomy" id="1885"/>
    <lineage>
        <taxon>Bacteria</taxon>
        <taxon>Bacillati</taxon>
        <taxon>Actinomycetota</taxon>
        <taxon>Actinomycetes</taxon>
        <taxon>Kitasatosporales</taxon>
        <taxon>Streptomycetaceae</taxon>
        <taxon>Streptomyces</taxon>
    </lineage>
</organism>
<dbReference type="EMBL" id="CP029788">
    <property type="protein sequence ID" value="AWT47884.1"/>
    <property type="molecule type" value="Genomic_DNA"/>
</dbReference>
<name>A0A2U9PF82_STRAS</name>
<dbReference type="OrthoDB" id="4228236at2"/>
<reference evidence="1 2" key="1">
    <citation type="submission" date="2018-06" db="EMBL/GenBank/DDBJ databases">
        <title>The complete genome sequence of a nosiheptide producer Streptomyces actuosus ATCC 25421: deducing the ability of producing a new class III lantibiotics.</title>
        <authorList>
            <person name="Liu W."/>
            <person name="Sun F."/>
            <person name="Hu Y."/>
        </authorList>
    </citation>
    <scope>NUCLEOTIDE SEQUENCE [LARGE SCALE GENOMIC DNA]</scope>
    <source>
        <strain evidence="1 2">ATCC 25421</strain>
    </source>
</reference>